<evidence type="ECO:0000256" key="1">
    <source>
        <dbReference type="SAM" id="MobiDB-lite"/>
    </source>
</evidence>
<keyword evidence="3" id="KW-1185">Reference proteome</keyword>
<protein>
    <submittedName>
        <fullName evidence="2">Uncharacterized protein</fullName>
    </submittedName>
</protein>
<dbReference type="AlphaFoldDB" id="A0A835MLB5"/>
<dbReference type="OrthoDB" id="1708862at2759"/>
<evidence type="ECO:0000313" key="3">
    <source>
        <dbReference type="Proteomes" id="UP000657918"/>
    </source>
</evidence>
<comment type="caution">
    <text evidence="2">The sequence shown here is derived from an EMBL/GenBank/DDBJ whole genome shotgun (WGS) entry which is preliminary data.</text>
</comment>
<proteinExistence type="predicted"/>
<feature type="region of interest" description="Disordered" evidence="1">
    <location>
        <begin position="39"/>
        <end position="58"/>
    </location>
</feature>
<sequence>MTKQIFKGLYDDHAVIGKLVLDRDKGIGITQHLEVNCGSQGSDKVEHNDQGDKIENSHNSCYNIGEMLEDEELSTTSTQNDSLNS</sequence>
<reference evidence="2 3" key="1">
    <citation type="submission" date="2020-10" db="EMBL/GenBank/DDBJ databases">
        <title>Plant Genome Project.</title>
        <authorList>
            <person name="Zhang R.-G."/>
        </authorList>
    </citation>
    <scope>NUCLEOTIDE SEQUENCE [LARGE SCALE GENOMIC DNA]</scope>
    <source>
        <strain evidence="2">FAFU-HL-1</strain>
        <tissue evidence="2">Leaf</tissue>
    </source>
</reference>
<accession>A0A835MLB5</accession>
<gene>
    <name evidence="2" type="ORF">SADUNF_Sadunf16G0093800</name>
</gene>
<organism evidence="2 3">
    <name type="scientific">Salix dunnii</name>
    <dbReference type="NCBI Taxonomy" id="1413687"/>
    <lineage>
        <taxon>Eukaryota</taxon>
        <taxon>Viridiplantae</taxon>
        <taxon>Streptophyta</taxon>
        <taxon>Embryophyta</taxon>
        <taxon>Tracheophyta</taxon>
        <taxon>Spermatophyta</taxon>
        <taxon>Magnoliopsida</taxon>
        <taxon>eudicotyledons</taxon>
        <taxon>Gunneridae</taxon>
        <taxon>Pentapetalae</taxon>
        <taxon>rosids</taxon>
        <taxon>fabids</taxon>
        <taxon>Malpighiales</taxon>
        <taxon>Salicaceae</taxon>
        <taxon>Saliceae</taxon>
        <taxon>Salix</taxon>
    </lineage>
</organism>
<name>A0A835MLB5_9ROSI</name>
<dbReference type="EMBL" id="JADGMS010000016">
    <property type="protein sequence ID" value="KAF9665166.1"/>
    <property type="molecule type" value="Genomic_DNA"/>
</dbReference>
<evidence type="ECO:0000313" key="2">
    <source>
        <dbReference type="EMBL" id="KAF9665166.1"/>
    </source>
</evidence>
<dbReference type="Proteomes" id="UP000657918">
    <property type="component" value="Chromosome 16"/>
</dbReference>
<feature type="compositionally biased region" description="Basic and acidic residues" evidence="1">
    <location>
        <begin position="43"/>
        <end position="56"/>
    </location>
</feature>